<dbReference type="Proteomes" id="UP000058925">
    <property type="component" value="Chromosome"/>
</dbReference>
<dbReference type="OrthoDB" id="23397at2157"/>
<evidence type="ECO:0000313" key="1">
    <source>
        <dbReference type="EMBL" id="ALI37077.1"/>
    </source>
</evidence>
<keyword evidence="2" id="KW-1185">Reference proteome</keyword>
<keyword evidence="1" id="KW-0670">Pyruvate</keyword>
<dbReference type="AlphaFoldDB" id="A0A654M1M2"/>
<dbReference type="InterPro" id="IPR015813">
    <property type="entry name" value="Pyrv/PenolPyrv_kinase-like_dom"/>
</dbReference>
<evidence type="ECO:0000313" key="2">
    <source>
        <dbReference type="Proteomes" id="UP000058925"/>
    </source>
</evidence>
<dbReference type="GO" id="GO:0003824">
    <property type="term" value="F:catalytic activity"/>
    <property type="evidence" value="ECO:0007669"/>
    <property type="project" value="InterPro"/>
</dbReference>
<dbReference type="KEGG" id="taa:NMY3_02888"/>
<sequence length="112" mass="13102">MLRTKIKINLVFVNTINDVQSKTDGVGSLRLEHMISQFEVHPAKLMRENRLDEYLQMLIDGIKPIASIFYPIPVWVRHLMQEQTNLGISSEVKMTHRIKSNAWMAWNSQKPR</sequence>
<protein>
    <submittedName>
        <fullName evidence="1">Phosphoenolpyruvate synthase</fullName>
    </submittedName>
</protein>
<reference evidence="2" key="1">
    <citation type="submission" date="2015-10" db="EMBL/GenBank/DDBJ databases">
        <title>Niche specialization of a soil ammonia-oxidizing archaeon, Candidatus Nitrosocosmicus oleophilus.</title>
        <authorList>
            <person name="Jung M.-Y."/>
            <person name="Rhee S.-K."/>
        </authorList>
    </citation>
    <scope>NUCLEOTIDE SEQUENCE [LARGE SCALE GENOMIC DNA]</scope>
    <source>
        <strain evidence="2">MY3</strain>
    </source>
</reference>
<accession>A0A654M1M2</accession>
<name>A0A654M1M2_9ARCH</name>
<dbReference type="EMBL" id="CP012850">
    <property type="protein sequence ID" value="ALI37077.1"/>
    <property type="molecule type" value="Genomic_DNA"/>
</dbReference>
<proteinExistence type="predicted"/>
<gene>
    <name evidence="1" type="ORF">NMY3_02888</name>
</gene>
<dbReference type="GeneID" id="60422773"/>
<organism evidence="1 2">
    <name type="scientific">Candidatus Nitrosocosmicus oleophilus</name>
    <dbReference type="NCBI Taxonomy" id="1353260"/>
    <lineage>
        <taxon>Archaea</taxon>
        <taxon>Nitrososphaerota</taxon>
        <taxon>Nitrososphaeria</taxon>
        <taxon>Nitrososphaerales</taxon>
        <taxon>Nitrososphaeraceae</taxon>
        <taxon>Candidatus Nitrosocosmicus</taxon>
    </lineage>
</organism>
<dbReference type="SUPFAM" id="SSF51621">
    <property type="entry name" value="Phosphoenolpyruvate/pyruvate domain"/>
    <property type="match status" value="1"/>
</dbReference>
<dbReference type="RefSeq" id="WP_196816222.1">
    <property type="nucleotide sequence ID" value="NZ_CP012850.1"/>
</dbReference>